<dbReference type="InterPro" id="IPR049749">
    <property type="entry name" value="SCO2521-like"/>
</dbReference>
<dbReference type="RefSeq" id="WP_142619696.1">
    <property type="nucleotide sequence ID" value="NZ_VIRM01000017.1"/>
</dbReference>
<comment type="caution">
    <text evidence="1">The sequence shown here is derived from an EMBL/GenBank/DDBJ whole genome shotgun (WGS) entry which is preliminary data.</text>
</comment>
<evidence type="ECO:0000313" key="1">
    <source>
        <dbReference type="EMBL" id="TQS20428.1"/>
    </source>
</evidence>
<name>A0A544YUJ8_9ACTN</name>
<dbReference type="Proteomes" id="UP000316541">
    <property type="component" value="Unassembled WGS sequence"/>
</dbReference>
<reference evidence="1 2" key="1">
    <citation type="submission" date="2019-07" db="EMBL/GenBank/DDBJ databases">
        <title>Microbispora hainanensis DSM 45428.</title>
        <authorList>
            <person name="Thawai C."/>
        </authorList>
    </citation>
    <scope>NUCLEOTIDE SEQUENCE [LARGE SCALE GENOMIC DNA]</scope>
    <source>
        <strain evidence="1 2">DSM 45428</strain>
    </source>
</reference>
<dbReference type="AlphaFoldDB" id="A0A544YUJ8"/>
<protein>
    <submittedName>
        <fullName evidence="1">Uncharacterized protein</fullName>
    </submittedName>
</protein>
<dbReference type="NCBIfam" id="NF040565">
    <property type="entry name" value="SCO2521_fam"/>
    <property type="match status" value="1"/>
</dbReference>
<sequence length="315" mass="34481">MLVMGEVHTGLLQNSGEISESTCRQVLGLMAGETVRVSRRPIVHALSPERLTGVDCALPTASRSRVRGVGTVVSRCAVTGGRVAQGSSYARVVRSEADRRLPWSHYLARPGVVEVLGKVKAADLAEGFTGDTVPGRPDGACLDLGAVSGRFLDLVQQSPLLDRRAPFKIPRTNLRWVAETGEPSIRFTLHAEQERTLRLTHPGPFTPAVVDLCEDLATHDWLLTSLLVIVERARIGGTPGAQAVARLAPAIDHLMHLWMPAARVEEWMTPFWESLERRPGFTRQWRSLVDRVRDQVAMNTLALLSATAEAGRRSP</sequence>
<dbReference type="EMBL" id="VIRM01000017">
    <property type="protein sequence ID" value="TQS20428.1"/>
    <property type="molecule type" value="Genomic_DNA"/>
</dbReference>
<proteinExistence type="predicted"/>
<organism evidence="1 2">
    <name type="scientific">Microbispora hainanensis</name>
    <dbReference type="NCBI Taxonomy" id="568844"/>
    <lineage>
        <taxon>Bacteria</taxon>
        <taxon>Bacillati</taxon>
        <taxon>Actinomycetota</taxon>
        <taxon>Actinomycetes</taxon>
        <taxon>Streptosporangiales</taxon>
        <taxon>Streptosporangiaceae</taxon>
        <taxon>Microbispora</taxon>
    </lineage>
</organism>
<accession>A0A544YUJ8</accession>
<evidence type="ECO:0000313" key="2">
    <source>
        <dbReference type="Proteomes" id="UP000316541"/>
    </source>
</evidence>
<gene>
    <name evidence="1" type="ORF">FLX08_16305</name>
</gene>